<dbReference type="Proteomes" id="UP000757540">
    <property type="component" value="Unassembled WGS sequence"/>
</dbReference>
<dbReference type="Gene3D" id="3.40.50.2000">
    <property type="entry name" value="Glycogen Phosphorylase B"/>
    <property type="match status" value="2"/>
</dbReference>
<dbReference type="EMBL" id="JABEZU010000002">
    <property type="protein sequence ID" value="NOV97423.1"/>
    <property type="molecule type" value="Genomic_DNA"/>
</dbReference>
<comment type="caution">
    <text evidence="4">The sequence shown here is derived from an EMBL/GenBank/DDBJ whole genome shotgun (WGS) entry which is preliminary data.</text>
</comment>
<name>A0ABX2A759_9MICO</name>
<keyword evidence="2" id="KW-0808">Transferase</keyword>
<sequence>MSDGVVLAHDYATQRGGAERVALLMLRAFPGSPLYTTLFDPGGTFPEFARADVRTSSLDRAGLLRRHHRLALPLLSTAVDRQRVEGDVLLASSTGWAHGYRGARRTVVYCHAPARWLYQRDRYLGVGGSLVERSRATLARATLRVLDGPLRDWDRRAAERADTYLVNSSVTRDAVRAAYGIEAEVLPPPPALAPGPVREVRDGGEPLAPGYLLCVARLLPYKNVDVVVEAALALGRRLVVVGEGPDRARLEQLAARGEAGAVRLVGRVDDAELRWLYQHASALVAASHEDYGLTPLEAGMFDVPVAALRGGGYLDTVRPGVNGEFFDEVAPDAVALAVERLEATRWDLKALRSHLADFGERRFTDRLRTVVSGLLGEYQQPVRSSNEGAAA</sequence>
<feature type="domain" description="Glycosyl transferase family 1" evidence="3">
    <location>
        <begin position="204"/>
        <end position="345"/>
    </location>
</feature>
<evidence type="ECO:0000313" key="4">
    <source>
        <dbReference type="EMBL" id="NOV97423.1"/>
    </source>
</evidence>
<dbReference type="PANTHER" id="PTHR45947:SF3">
    <property type="entry name" value="SULFOQUINOVOSYL TRANSFERASE SQD2"/>
    <property type="match status" value="1"/>
</dbReference>
<dbReference type="InterPro" id="IPR050194">
    <property type="entry name" value="Glycosyltransferase_grp1"/>
</dbReference>
<dbReference type="Pfam" id="PF00534">
    <property type="entry name" value="Glycos_transf_1"/>
    <property type="match status" value="1"/>
</dbReference>
<accession>A0ABX2A759</accession>
<protein>
    <recommendedName>
        <fullName evidence="1">D-inositol 3-phosphate glycosyltransferase</fullName>
    </recommendedName>
</protein>
<dbReference type="SUPFAM" id="SSF53756">
    <property type="entry name" value="UDP-Glycosyltransferase/glycogen phosphorylase"/>
    <property type="match status" value="1"/>
</dbReference>
<evidence type="ECO:0000313" key="5">
    <source>
        <dbReference type="Proteomes" id="UP000757540"/>
    </source>
</evidence>
<evidence type="ECO:0000256" key="1">
    <source>
        <dbReference type="ARBA" id="ARBA00021292"/>
    </source>
</evidence>
<proteinExistence type="predicted"/>
<organism evidence="4 5">
    <name type="scientific">Isoptericola halotolerans</name>
    <dbReference type="NCBI Taxonomy" id="300560"/>
    <lineage>
        <taxon>Bacteria</taxon>
        <taxon>Bacillati</taxon>
        <taxon>Actinomycetota</taxon>
        <taxon>Actinomycetes</taxon>
        <taxon>Micrococcales</taxon>
        <taxon>Promicromonosporaceae</taxon>
        <taxon>Isoptericola</taxon>
    </lineage>
</organism>
<keyword evidence="5" id="KW-1185">Reference proteome</keyword>
<dbReference type="RefSeq" id="WP_171783635.1">
    <property type="nucleotide sequence ID" value="NZ_BAAAML010000006.1"/>
</dbReference>
<gene>
    <name evidence="4" type="ORF">HDG69_001998</name>
</gene>
<dbReference type="PANTHER" id="PTHR45947">
    <property type="entry name" value="SULFOQUINOVOSYL TRANSFERASE SQD2"/>
    <property type="match status" value="1"/>
</dbReference>
<reference evidence="4 5" key="1">
    <citation type="submission" date="2020-05" db="EMBL/GenBank/DDBJ databases">
        <title>Genomic Encyclopedia of Type Strains, Phase III (KMG-III): the genomes of soil and plant-associated and newly described type strains.</title>
        <authorList>
            <person name="Whitman W."/>
        </authorList>
    </citation>
    <scope>NUCLEOTIDE SEQUENCE [LARGE SCALE GENOMIC DNA]</scope>
    <source>
        <strain evidence="4 5">KCTC 19046</strain>
    </source>
</reference>
<dbReference type="InterPro" id="IPR001296">
    <property type="entry name" value="Glyco_trans_1"/>
</dbReference>
<evidence type="ECO:0000259" key="3">
    <source>
        <dbReference type="Pfam" id="PF00534"/>
    </source>
</evidence>
<evidence type="ECO:0000256" key="2">
    <source>
        <dbReference type="ARBA" id="ARBA00022679"/>
    </source>
</evidence>